<reference evidence="1 2" key="1">
    <citation type="submission" date="2019-09" db="EMBL/GenBank/DDBJ databases">
        <title>Hydrogenophaga aromatica sp. nov., isolated from a para-xylene-degrading enrichment culture.</title>
        <authorList>
            <person name="Tancsics A."/>
            <person name="Banerjee S."/>
        </authorList>
    </citation>
    <scope>NUCLEOTIDE SEQUENCE [LARGE SCALE GENOMIC DNA]</scope>
    <source>
        <strain evidence="1 2">D2P1</strain>
    </source>
</reference>
<dbReference type="NCBIfam" id="TIGR02807">
    <property type="entry name" value="cas6_cmx6"/>
    <property type="match status" value="1"/>
</dbReference>
<dbReference type="Pfam" id="PF09559">
    <property type="entry name" value="Cas6"/>
    <property type="match status" value="1"/>
</dbReference>
<name>A0A7Y8KZG0_9BURK</name>
<protein>
    <submittedName>
        <fullName evidence="1">Type I-MYXAN CRISPR-associated protein Cas6/Cmx6</fullName>
    </submittedName>
</protein>
<dbReference type="AlphaFoldDB" id="A0A7Y8KZG0"/>
<evidence type="ECO:0000313" key="2">
    <source>
        <dbReference type="Proteomes" id="UP000545507"/>
    </source>
</evidence>
<sequence>MGARTAWPAGSFMSLDEPLRATMIDMVFPLEGHSLPRDASPALRAALQREMPWLDQAPLAGIHPLKLVPGTDAEALLSQRTRLLLRLPRVRFDDAAGLTGRTLQLGGHAVTLGQPHARELLPHRTLYAYAVAAEGDDEIDFMQAMNRELQALEVRSQLICGKRQQHAWPTGALTTFSLMLHGLTASDSLRLQTLGLGRHRLLGCGIFVPHKSAAAVGE</sequence>
<gene>
    <name evidence="1" type="primary">cas6</name>
    <name evidence="1" type="ORF">F3K02_18855</name>
</gene>
<keyword evidence="2" id="KW-1185">Reference proteome</keyword>
<evidence type="ECO:0000313" key="1">
    <source>
        <dbReference type="EMBL" id="NWF47296.1"/>
    </source>
</evidence>
<comment type="caution">
    <text evidence="1">The sequence shown here is derived from an EMBL/GenBank/DDBJ whole genome shotgun (WGS) entry which is preliminary data.</text>
</comment>
<accession>A0A7Y8KZG0</accession>
<dbReference type="Proteomes" id="UP000545507">
    <property type="component" value="Unassembled WGS sequence"/>
</dbReference>
<dbReference type="InterPro" id="IPR014174">
    <property type="entry name" value="CRISPR-assoc_prot_Cas6/Cmx6"/>
</dbReference>
<dbReference type="EMBL" id="VYGV01000016">
    <property type="protein sequence ID" value="NWF47296.1"/>
    <property type="molecule type" value="Genomic_DNA"/>
</dbReference>
<proteinExistence type="predicted"/>
<organism evidence="1 2">
    <name type="scientific">Hydrogenophaga aromaticivorans</name>
    <dbReference type="NCBI Taxonomy" id="2610898"/>
    <lineage>
        <taxon>Bacteria</taxon>
        <taxon>Pseudomonadati</taxon>
        <taxon>Pseudomonadota</taxon>
        <taxon>Betaproteobacteria</taxon>
        <taxon>Burkholderiales</taxon>
        <taxon>Comamonadaceae</taxon>
        <taxon>Hydrogenophaga</taxon>
    </lineage>
</organism>